<sequence length="329" mass="37227">MKTLVTGATGFIGTHLVKALVEKGRDVRCLVRKTSNTTYLKKLGVELVYGDLLDRDSLKGIVKGVNIVYHLAGEVYSPKSSGYYKVNVNGTKNLLEMCLGEKIEKFVYFSSIAAVGPNPKQGILLNEKSPCKPITPYGKSKYLVEKLISMFSKKYTLPATIIRLPTVYGPGVSTSSRVFTMLELIKRGLFRIIGNGNNVISLCYIDNLINGILLIDRKTQNTNYTIYFLADQKPRTIREIAEKIAMELDTKVSRFYIPVWVASIATLVFPAFKKWGNKFPTSLRDMIREIPNSWACDISKARQELKYDPMVDFDEGIRRTVIWYKEKYG</sequence>
<protein>
    <submittedName>
        <fullName evidence="3">NAD-dependent epimerase/dehydratase</fullName>
    </submittedName>
</protein>
<dbReference type="Proteomes" id="UP000070560">
    <property type="component" value="Chromosome"/>
</dbReference>
<dbReference type="SUPFAM" id="SSF51735">
    <property type="entry name" value="NAD(P)-binding Rossmann-fold domains"/>
    <property type="match status" value="1"/>
</dbReference>
<organism evidence="3 4">
    <name type="scientific">Desulfofervidus auxilii</name>
    <dbReference type="NCBI Taxonomy" id="1621989"/>
    <lineage>
        <taxon>Bacteria</taxon>
        <taxon>Pseudomonadati</taxon>
        <taxon>Thermodesulfobacteriota</taxon>
        <taxon>Candidatus Desulfofervidia</taxon>
        <taxon>Candidatus Desulfofervidales</taxon>
        <taxon>Candidatus Desulfofervidaceae</taxon>
        <taxon>Candidatus Desulfofervidus</taxon>
    </lineage>
</organism>
<keyword evidence="4" id="KW-1185">Reference proteome</keyword>
<evidence type="ECO:0000256" key="1">
    <source>
        <dbReference type="ARBA" id="ARBA00007637"/>
    </source>
</evidence>
<comment type="similarity">
    <text evidence="1">Belongs to the NAD(P)-dependent epimerase/dehydratase family.</text>
</comment>
<dbReference type="InterPro" id="IPR036291">
    <property type="entry name" value="NAD(P)-bd_dom_sf"/>
</dbReference>
<evidence type="ECO:0000313" key="3">
    <source>
        <dbReference type="EMBL" id="AMM41815.1"/>
    </source>
</evidence>
<feature type="domain" description="NAD-dependent epimerase/dehydratase" evidence="2">
    <location>
        <begin position="4"/>
        <end position="221"/>
    </location>
</feature>
<dbReference type="PANTHER" id="PTHR43000">
    <property type="entry name" value="DTDP-D-GLUCOSE 4,6-DEHYDRATASE-RELATED"/>
    <property type="match status" value="1"/>
</dbReference>
<dbReference type="KEGG" id="daw:HS1_002023"/>
<dbReference type="InterPro" id="IPR001509">
    <property type="entry name" value="Epimerase_deHydtase"/>
</dbReference>
<name>A0A7U4TIW4_DESA2</name>
<dbReference type="AlphaFoldDB" id="A0A7U4TIW4"/>
<dbReference type="RefSeq" id="WP_066064889.1">
    <property type="nucleotide sequence ID" value="NZ_CP013015.1"/>
</dbReference>
<dbReference type="EMBL" id="CP013015">
    <property type="protein sequence ID" value="AMM41815.1"/>
    <property type="molecule type" value="Genomic_DNA"/>
</dbReference>
<gene>
    <name evidence="3" type="ORF">HS1_002023</name>
</gene>
<proteinExistence type="inferred from homology"/>
<reference evidence="3 4" key="1">
    <citation type="submission" date="2015-10" db="EMBL/GenBank/DDBJ databases">
        <title>Candidatus Desulfofervidus auxilii, a hydrogenotrophic sulfate-reducing bacterium involved in the thermophilic anaerobic oxidation of methane.</title>
        <authorList>
            <person name="Krukenberg V."/>
            <person name="Richter M."/>
            <person name="Wegener G."/>
        </authorList>
    </citation>
    <scope>NUCLEOTIDE SEQUENCE [LARGE SCALE GENOMIC DNA]</scope>
    <source>
        <strain evidence="3 4">HS1</strain>
    </source>
</reference>
<dbReference type="Pfam" id="PF01370">
    <property type="entry name" value="Epimerase"/>
    <property type="match status" value="1"/>
</dbReference>
<evidence type="ECO:0000313" key="4">
    <source>
        <dbReference type="Proteomes" id="UP000070560"/>
    </source>
</evidence>
<dbReference type="Gene3D" id="3.40.50.720">
    <property type="entry name" value="NAD(P)-binding Rossmann-like Domain"/>
    <property type="match status" value="1"/>
</dbReference>
<evidence type="ECO:0000259" key="2">
    <source>
        <dbReference type="Pfam" id="PF01370"/>
    </source>
</evidence>
<accession>A0A7U4TIW4</accession>
<dbReference type="OrthoDB" id="5366167at2"/>